<name>A0ABD1TL87_9LAMI</name>
<dbReference type="PROSITE" id="PS50181">
    <property type="entry name" value="FBOX"/>
    <property type="match status" value="1"/>
</dbReference>
<feature type="domain" description="F-box" evidence="1">
    <location>
        <begin position="45"/>
        <end position="91"/>
    </location>
</feature>
<dbReference type="InterPro" id="IPR036047">
    <property type="entry name" value="F-box-like_dom_sf"/>
</dbReference>
<protein>
    <submittedName>
        <fullName evidence="2">F-box protein SKIP22</fullName>
    </submittedName>
</protein>
<dbReference type="SMART" id="SM00256">
    <property type="entry name" value="FBOX"/>
    <property type="match status" value="1"/>
</dbReference>
<dbReference type="AlphaFoldDB" id="A0ABD1TL87"/>
<evidence type="ECO:0000259" key="1">
    <source>
        <dbReference type="PROSITE" id="PS50181"/>
    </source>
</evidence>
<reference evidence="3" key="1">
    <citation type="submission" date="2024-07" db="EMBL/GenBank/DDBJ databases">
        <title>Two chromosome-level genome assemblies of Korean endemic species Abeliophyllum distichum and Forsythia ovata (Oleaceae).</title>
        <authorList>
            <person name="Jang H."/>
        </authorList>
    </citation>
    <scope>NUCLEOTIDE SEQUENCE [LARGE SCALE GENOMIC DNA]</scope>
</reference>
<dbReference type="Gene3D" id="1.20.1280.50">
    <property type="match status" value="1"/>
</dbReference>
<dbReference type="CDD" id="cd22165">
    <property type="entry name" value="F-box_AtSKIP22-like"/>
    <property type="match status" value="1"/>
</dbReference>
<dbReference type="InterPro" id="IPR001810">
    <property type="entry name" value="F-box_dom"/>
</dbReference>
<gene>
    <name evidence="2" type="ORF">Fot_27463</name>
</gene>
<evidence type="ECO:0000313" key="3">
    <source>
        <dbReference type="Proteomes" id="UP001604277"/>
    </source>
</evidence>
<comment type="caution">
    <text evidence="2">The sequence shown here is derived from an EMBL/GenBank/DDBJ whole genome shotgun (WGS) entry which is preliminary data.</text>
</comment>
<dbReference type="SUPFAM" id="SSF81383">
    <property type="entry name" value="F-box domain"/>
    <property type="match status" value="1"/>
</dbReference>
<dbReference type="PANTHER" id="PTHR47602:SF2">
    <property type="entry name" value="F-BOX PROTEIN SKIP22"/>
    <property type="match status" value="1"/>
</dbReference>
<dbReference type="Proteomes" id="UP001604277">
    <property type="component" value="Unassembled WGS sequence"/>
</dbReference>
<dbReference type="Pfam" id="PF12937">
    <property type="entry name" value="F-box-like"/>
    <property type="match status" value="1"/>
</dbReference>
<accession>A0ABD1TL87</accession>
<evidence type="ECO:0000313" key="2">
    <source>
        <dbReference type="EMBL" id="KAL2513492.1"/>
    </source>
</evidence>
<sequence length="137" mass="16223">MIQKEDVFSRRFARKQVIEFRKTVKDKLALPLLYELCEKAGVGLPSRFMQLPSDLKLKIFESLPGVDVARLSCVCLELKDLGSSEDLWKLKFTEESGDRLSQNWSWRRTFALFWQDQKKKRATQNRIQPPWHCRIYS</sequence>
<dbReference type="PANTHER" id="PTHR47602">
    <property type="entry name" value="F-BOX PROTEIN SKIP22"/>
    <property type="match status" value="1"/>
</dbReference>
<keyword evidence="3" id="KW-1185">Reference proteome</keyword>
<organism evidence="2 3">
    <name type="scientific">Forsythia ovata</name>
    <dbReference type="NCBI Taxonomy" id="205694"/>
    <lineage>
        <taxon>Eukaryota</taxon>
        <taxon>Viridiplantae</taxon>
        <taxon>Streptophyta</taxon>
        <taxon>Embryophyta</taxon>
        <taxon>Tracheophyta</taxon>
        <taxon>Spermatophyta</taxon>
        <taxon>Magnoliopsida</taxon>
        <taxon>eudicotyledons</taxon>
        <taxon>Gunneridae</taxon>
        <taxon>Pentapetalae</taxon>
        <taxon>asterids</taxon>
        <taxon>lamiids</taxon>
        <taxon>Lamiales</taxon>
        <taxon>Oleaceae</taxon>
        <taxon>Forsythieae</taxon>
        <taxon>Forsythia</taxon>
    </lineage>
</organism>
<dbReference type="EMBL" id="JBFOLJ010000008">
    <property type="protein sequence ID" value="KAL2513492.1"/>
    <property type="molecule type" value="Genomic_DNA"/>
</dbReference>
<proteinExistence type="predicted"/>